<dbReference type="PANTHER" id="PTHR30429:SF1">
    <property type="entry name" value="D-METHIONINE-BINDING LIPOPROTEIN METQ-RELATED"/>
    <property type="match status" value="1"/>
</dbReference>
<dbReference type="OrthoDB" id="9812878at2"/>
<dbReference type="CDD" id="cd13598">
    <property type="entry name" value="PBP2_lipoprotein_IlpA_like"/>
    <property type="match status" value="1"/>
</dbReference>
<dbReference type="RefSeq" id="WP_071632162.1">
    <property type="nucleotide sequence ID" value="NZ_JBCAUP010000001.1"/>
</dbReference>
<evidence type="ECO:0000256" key="4">
    <source>
        <dbReference type="ARBA" id="ARBA00023139"/>
    </source>
</evidence>
<organism evidence="8 9">
    <name type="scientific">Brucella cytisi</name>
    <dbReference type="NCBI Taxonomy" id="407152"/>
    <lineage>
        <taxon>Bacteria</taxon>
        <taxon>Pseudomonadati</taxon>
        <taxon>Pseudomonadota</taxon>
        <taxon>Alphaproteobacteria</taxon>
        <taxon>Hyphomicrobiales</taxon>
        <taxon>Brucellaceae</taxon>
        <taxon>Brucella/Ochrobactrum group</taxon>
        <taxon>Brucella</taxon>
    </lineage>
</organism>
<accession>A0A1J6ID10</accession>
<evidence type="ECO:0000256" key="7">
    <source>
        <dbReference type="SAM" id="SignalP"/>
    </source>
</evidence>
<dbReference type="InterPro" id="IPR004872">
    <property type="entry name" value="Lipoprotein_NlpA"/>
</dbReference>
<feature type="chain" id="PRO_5009639473" description="Lipoprotein" evidence="7">
    <location>
        <begin position="27"/>
        <end position="265"/>
    </location>
</feature>
<keyword evidence="3" id="KW-0472">Membrane</keyword>
<sequence length="265" mass="28239">MHSVSFLRGAVSAALFSVLVASPALAEKIRFGVTSGPHAEIAEALAPVAKAKGLDIEIVEFSDGALIDPATNDGDLDANGFQHTPYFDQQNKDRGLGLVAVGGRTVLLPMAGYSHKYKSLSELPEGAQISIPNDPSNAGRALKLLEAGGVIKLTPGVTFNATELDIVDNPKKVKIIPMETAQLPRSLEDVDFSVITSHFALSAGLVPTRDAILIEDQLSDYFCLLAVAGKNKDAPWVRTLVEAYKSPDVKAFIEKKFDGNIVAGW</sequence>
<evidence type="ECO:0000256" key="1">
    <source>
        <dbReference type="ARBA" id="ARBA00004635"/>
    </source>
</evidence>
<dbReference type="EMBL" id="MOEC01000012">
    <property type="protein sequence ID" value="OIS92952.1"/>
    <property type="molecule type" value="Genomic_DNA"/>
</dbReference>
<evidence type="ECO:0000256" key="5">
    <source>
        <dbReference type="ARBA" id="ARBA00023288"/>
    </source>
</evidence>
<keyword evidence="4" id="KW-0564">Palmitate</keyword>
<keyword evidence="2 7" id="KW-0732">Signal</keyword>
<gene>
    <name evidence="8" type="ORF">BLA27_13430</name>
</gene>
<dbReference type="PANTHER" id="PTHR30429">
    <property type="entry name" value="D-METHIONINE-BINDING LIPOPROTEIN METQ"/>
    <property type="match status" value="1"/>
</dbReference>
<proteinExistence type="inferred from homology"/>
<dbReference type="Proteomes" id="UP000182985">
    <property type="component" value="Unassembled WGS sequence"/>
</dbReference>
<evidence type="ECO:0000313" key="9">
    <source>
        <dbReference type="Proteomes" id="UP000182985"/>
    </source>
</evidence>
<evidence type="ECO:0000313" key="8">
    <source>
        <dbReference type="EMBL" id="OIS92952.1"/>
    </source>
</evidence>
<protein>
    <recommendedName>
        <fullName evidence="6">Lipoprotein</fullName>
    </recommendedName>
</protein>
<dbReference type="Pfam" id="PF03180">
    <property type="entry name" value="Lipoprotein_9"/>
    <property type="match status" value="1"/>
</dbReference>
<dbReference type="GO" id="GO:0016020">
    <property type="term" value="C:membrane"/>
    <property type="evidence" value="ECO:0007669"/>
    <property type="project" value="UniProtKB-SubCell"/>
</dbReference>
<dbReference type="Gene3D" id="3.40.190.10">
    <property type="entry name" value="Periplasmic binding protein-like II"/>
    <property type="match status" value="2"/>
</dbReference>
<keyword evidence="9" id="KW-1185">Reference proteome</keyword>
<dbReference type="AlphaFoldDB" id="A0A1J6ID10"/>
<keyword evidence="5 6" id="KW-0449">Lipoprotein</keyword>
<reference evidence="8 9" key="1">
    <citation type="submission" date="2016-10" db="EMBL/GenBank/DDBJ databases">
        <title>The Draft Genome Sequence of the Potato Rhizosphere Bacteria Ochrobactrum sp. IPA7.2.</title>
        <authorList>
            <person name="Gogoleva N.E."/>
            <person name="Khlopko Y.A."/>
            <person name="Burygin G.L."/>
            <person name="Plotnikov A.O."/>
        </authorList>
    </citation>
    <scope>NUCLEOTIDE SEQUENCE [LARGE SCALE GENOMIC DNA]</scope>
    <source>
        <strain evidence="8 9">IPA7.2</strain>
    </source>
</reference>
<evidence type="ECO:0000256" key="6">
    <source>
        <dbReference type="PIRNR" id="PIRNR002854"/>
    </source>
</evidence>
<name>A0A1J6ID10_9HYPH</name>
<comment type="similarity">
    <text evidence="6">Belongs to the nlpA lipoprotein family.</text>
</comment>
<dbReference type="PIRSF" id="PIRSF002854">
    <property type="entry name" value="MetQ"/>
    <property type="match status" value="1"/>
</dbReference>
<comment type="caution">
    <text evidence="8">The sequence shown here is derived from an EMBL/GenBank/DDBJ whole genome shotgun (WGS) entry which is preliminary data.</text>
</comment>
<comment type="subcellular location">
    <subcellularLocation>
        <location evidence="1">Membrane</location>
        <topology evidence="1">Lipid-anchor</topology>
    </subcellularLocation>
</comment>
<evidence type="ECO:0000256" key="2">
    <source>
        <dbReference type="ARBA" id="ARBA00022729"/>
    </source>
</evidence>
<dbReference type="SUPFAM" id="SSF53850">
    <property type="entry name" value="Periplasmic binding protein-like II"/>
    <property type="match status" value="1"/>
</dbReference>
<evidence type="ECO:0000256" key="3">
    <source>
        <dbReference type="ARBA" id="ARBA00023136"/>
    </source>
</evidence>
<dbReference type="NCBIfam" id="TIGR00363">
    <property type="entry name" value="MetQ/NlpA family lipoprotein"/>
    <property type="match status" value="1"/>
</dbReference>
<feature type="signal peptide" evidence="7">
    <location>
        <begin position="1"/>
        <end position="26"/>
    </location>
</feature>